<evidence type="ECO:0008006" key="3">
    <source>
        <dbReference type="Google" id="ProtNLM"/>
    </source>
</evidence>
<evidence type="ECO:0000313" key="2">
    <source>
        <dbReference type="Proteomes" id="UP001060895"/>
    </source>
</evidence>
<dbReference type="EMBL" id="BAQP01000172">
    <property type="protein sequence ID" value="GBQ26077.1"/>
    <property type="molecule type" value="Genomic_DNA"/>
</dbReference>
<evidence type="ECO:0000313" key="1">
    <source>
        <dbReference type="EMBL" id="GBQ26077.1"/>
    </source>
</evidence>
<organism evidence="1 2">
    <name type="scientific">Gluconacetobacter sacchari DSM 12717</name>
    <dbReference type="NCBI Taxonomy" id="1307940"/>
    <lineage>
        <taxon>Bacteria</taxon>
        <taxon>Pseudomonadati</taxon>
        <taxon>Pseudomonadota</taxon>
        <taxon>Alphaproteobacteria</taxon>
        <taxon>Acetobacterales</taxon>
        <taxon>Acetobacteraceae</taxon>
        <taxon>Gluconacetobacter</taxon>
    </lineage>
</organism>
<comment type="caution">
    <text evidence="1">The sequence shown here is derived from an EMBL/GenBank/DDBJ whole genome shotgun (WGS) entry which is preliminary data.</text>
</comment>
<keyword evidence="2" id="KW-1185">Reference proteome</keyword>
<name>A0ABQ0P7Y5_9PROT</name>
<sequence length="58" mass="6238">MLYRLSYRLTGTALRCGSGYRLQAVKSTIKAADGTGLVGYDATGRMEMMRSGSCTTPL</sequence>
<gene>
    <name evidence="1" type="ORF">AA12717_2248</name>
</gene>
<protein>
    <recommendedName>
        <fullName evidence="3">YD repeat-containing protein</fullName>
    </recommendedName>
</protein>
<proteinExistence type="predicted"/>
<dbReference type="Proteomes" id="UP001060895">
    <property type="component" value="Unassembled WGS sequence"/>
</dbReference>
<reference evidence="1" key="1">
    <citation type="submission" date="2013-04" db="EMBL/GenBank/DDBJ databases">
        <title>The genome sequencing project of 58 acetic acid bacteria.</title>
        <authorList>
            <person name="Okamoto-Kainuma A."/>
            <person name="Ishikawa M."/>
            <person name="Umino S."/>
            <person name="Koizumi Y."/>
            <person name="Shiwa Y."/>
            <person name="Yoshikawa H."/>
            <person name="Matsutani M."/>
            <person name="Matsushita K."/>
        </authorList>
    </citation>
    <scope>NUCLEOTIDE SEQUENCE</scope>
    <source>
        <strain evidence="1">DSM 12717</strain>
    </source>
</reference>
<accession>A0ABQ0P7Y5</accession>